<accession>A0A3A9Z043</accession>
<dbReference type="InterPro" id="IPR011009">
    <property type="entry name" value="Kinase-like_dom_sf"/>
</dbReference>
<reference evidence="2 3" key="1">
    <citation type="journal article" date="2014" name="Int. J. Syst. Evol. Microbiol.">
        <title>Streptomyces hoynatensis sp. nov., isolated from deep marine sediment.</title>
        <authorList>
            <person name="Veyisoglu A."/>
            <person name="Sahin N."/>
        </authorList>
    </citation>
    <scope>NUCLEOTIDE SEQUENCE [LARGE SCALE GENOMIC DNA]</scope>
    <source>
        <strain evidence="2 3">KCTC 29097</strain>
    </source>
</reference>
<dbReference type="Pfam" id="PF01636">
    <property type="entry name" value="APH"/>
    <property type="match status" value="1"/>
</dbReference>
<proteinExistence type="predicted"/>
<keyword evidence="3" id="KW-1185">Reference proteome</keyword>
<dbReference type="Proteomes" id="UP000272474">
    <property type="component" value="Unassembled WGS sequence"/>
</dbReference>
<dbReference type="AlphaFoldDB" id="A0A3A9Z043"/>
<dbReference type="EMBL" id="RBAL01000007">
    <property type="protein sequence ID" value="RKN41653.1"/>
    <property type="molecule type" value="Genomic_DNA"/>
</dbReference>
<dbReference type="InterPro" id="IPR002575">
    <property type="entry name" value="Aminoglycoside_PTrfase"/>
</dbReference>
<dbReference type="SUPFAM" id="SSF56112">
    <property type="entry name" value="Protein kinase-like (PK-like)"/>
    <property type="match status" value="1"/>
</dbReference>
<dbReference type="GO" id="GO:0016740">
    <property type="term" value="F:transferase activity"/>
    <property type="evidence" value="ECO:0007669"/>
    <property type="project" value="UniProtKB-KW"/>
</dbReference>
<sequence>MDMEISVKAHPCHPSTVKEVPLTGGNVSAGVVRAGETVRRPAGPWTPAVHALLDHLHHAGYRAAPRPLGIDEQGREVLTFVPGDTLWPERMDRLAPVERLRRVARLIREFHDAVADFSPPADAEWRTVIAPDGDEIIAHHDLAPWNLVVDETADSWVFIDWDGAGPGTRLWDLAYAAQGFVRLTPNPEFTRPDEEAAARLRAFADAYGLDEAERRAFVPLLGRRTRAMYDFLREQSALGTEPWTTHWREGHGEAWREDAEYVERRAALWTSALLD</sequence>
<gene>
    <name evidence="2" type="ORF">D7294_14280</name>
</gene>
<name>A0A3A9Z043_9ACTN</name>
<evidence type="ECO:0000313" key="3">
    <source>
        <dbReference type="Proteomes" id="UP000272474"/>
    </source>
</evidence>
<comment type="caution">
    <text evidence="2">The sequence shown here is derived from an EMBL/GenBank/DDBJ whole genome shotgun (WGS) entry which is preliminary data.</text>
</comment>
<feature type="domain" description="Aminoglycoside phosphotransferase" evidence="1">
    <location>
        <begin position="126"/>
        <end position="215"/>
    </location>
</feature>
<protein>
    <submittedName>
        <fullName evidence="2">Aminoglycoside phosphotransferase family protein</fullName>
    </submittedName>
</protein>
<evidence type="ECO:0000313" key="2">
    <source>
        <dbReference type="EMBL" id="RKN41653.1"/>
    </source>
</evidence>
<dbReference type="Gene3D" id="3.90.1200.10">
    <property type="match status" value="1"/>
</dbReference>
<keyword evidence="2" id="KW-0808">Transferase</keyword>
<evidence type="ECO:0000259" key="1">
    <source>
        <dbReference type="Pfam" id="PF01636"/>
    </source>
</evidence>
<dbReference type="OrthoDB" id="236897at2"/>
<organism evidence="2 3">
    <name type="scientific">Streptomyces hoynatensis</name>
    <dbReference type="NCBI Taxonomy" id="1141874"/>
    <lineage>
        <taxon>Bacteria</taxon>
        <taxon>Bacillati</taxon>
        <taxon>Actinomycetota</taxon>
        <taxon>Actinomycetes</taxon>
        <taxon>Kitasatosporales</taxon>
        <taxon>Streptomycetaceae</taxon>
        <taxon>Streptomyces</taxon>
    </lineage>
</organism>